<name>A0A8S5TRZ5_9CAUD</name>
<dbReference type="Gene3D" id="3.90.320.10">
    <property type="match status" value="1"/>
</dbReference>
<organism evidence="1">
    <name type="scientific">Siphoviridae sp. ctW4q29</name>
    <dbReference type="NCBI Taxonomy" id="2825535"/>
    <lineage>
        <taxon>Viruses</taxon>
        <taxon>Duplodnaviria</taxon>
        <taxon>Heunggongvirae</taxon>
        <taxon>Uroviricota</taxon>
        <taxon>Caudoviricetes</taxon>
    </lineage>
</organism>
<protein>
    <submittedName>
        <fullName evidence="1">YqaJ-like viral recombinase domain protein</fullName>
    </submittedName>
</protein>
<accession>A0A8S5TRZ5</accession>
<sequence>MGRWDTETFRKWWSVKLGIRQETFTTPAMQAGTAYEGKILDALGIRTRDRQVRIHGLRLRVNYDGEDARLITEVKTHSKAEFRVSKEYWQQCQVEMLASGWGLRRRKECRIAAYRMTEAEIQNYFLPIDMGRMSFHPIPYDEEWVERAYLPRLRYLAKCLKTGQWPREEAVQP</sequence>
<evidence type="ECO:0000313" key="1">
    <source>
        <dbReference type="EMBL" id="DAF84952.1"/>
    </source>
</evidence>
<dbReference type="InterPro" id="IPR011604">
    <property type="entry name" value="PDDEXK-like_dom_sf"/>
</dbReference>
<proteinExistence type="predicted"/>
<reference evidence="1" key="1">
    <citation type="journal article" date="2021" name="Proc. Natl. Acad. Sci. U.S.A.">
        <title>A Catalog of Tens of Thousands of Viruses from Human Metagenomes Reveals Hidden Associations with Chronic Diseases.</title>
        <authorList>
            <person name="Tisza M.J."/>
            <person name="Buck C.B."/>
        </authorList>
    </citation>
    <scope>NUCLEOTIDE SEQUENCE</scope>
    <source>
        <strain evidence="1">CtW4q29</strain>
    </source>
</reference>
<dbReference type="EMBL" id="BK015913">
    <property type="protein sequence ID" value="DAF84952.1"/>
    <property type="molecule type" value="Genomic_DNA"/>
</dbReference>